<dbReference type="SUPFAM" id="SSF141571">
    <property type="entry name" value="Pentapeptide repeat-like"/>
    <property type="match status" value="1"/>
</dbReference>
<sequence length="431" mass="48994">MVDHKHLAVLKQGVNYWNDWRQNNPDVIPDLSKVDLKGIDLKRINLRGANLSKTDFTGAYLRDADFRRANFYETLFDNANLNRTNFSVTKLSGASLNEANFMEANFIEADFSGCQFYKANFSKANFSKAKLKVDKIAKLNFTQAILIEANLSEADLRESNFCEADLRESNLSRANLEESNLSRADFSQADLSGSNLARTQALSTQFQQAILTGACLEDWNINSDTEFSNVICDYIYLRRNRRERRPSSGNFATGEFTLLFQKTLETIDLIFRDGINWDAFAYSFNRVEIANINLQLDVQSIEKKKNEIILVRVSVASDADKAKIYNDFIQGYEFAHKILEEQYEVKLKEKDILVADREGQIVKYEKQINRLLDIVVQQGSVQKALVEHPRKVSNYDLRNSLIAGGIIDAETVQSNQIGGSIQNPDTQENPS</sequence>
<dbReference type="Gene3D" id="2.160.20.80">
    <property type="entry name" value="E3 ubiquitin-protein ligase SopA"/>
    <property type="match status" value="2"/>
</dbReference>
<evidence type="ECO:0000313" key="2">
    <source>
        <dbReference type="Proteomes" id="UP000252107"/>
    </source>
</evidence>
<dbReference type="Pfam" id="PF00805">
    <property type="entry name" value="Pentapeptide"/>
    <property type="match status" value="3"/>
</dbReference>
<name>A0A367QS99_9NOSO</name>
<dbReference type="EMBL" id="LXQD01000309">
    <property type="protein sequence ID" value="RCJ26183.1"/>
    <property type="molecule type" value="Genomic_DNA"/>
</dbReference>
<dbReference type="PANTHER" id="PTHR14136">
    <property type="entry name" value="BTB_POZ DOMAIN-CONTAINING PROTEIN KCTD9"/>
    <property type="match status" value="1"/>
</dbReference>
<dbReference type="InterPro" id="IPR001646">
    <property type="entry name" value="5peptide_repeat"/>
</dbReference>
<reference evidence="1" key="1">
    <citation type="submission" date="2016-04" db="EMBL/GenBank/DDBJ databases">
        <authorList>
            <person name="Tabuchi Yagui T.R."/>
        </authorList>
    </citation>
    <scope>NUCLEOTIDE SEQUENCE [LARGE SCALE GENOMIC DNA]</scope>
    <source>
        <strain evidence="1">NIES-26</strain>
    </source>
</reference>
<dbReference type="AlphaFoldDB" id="A0A367QS99"/>
<accession>A0A367QS99</accession>
<dbReference type="InterPro" id="IPR051082">
    <property type="entry name" value="Pentapeptide-BTB/POZ_domain"/>
</dbReference>
<keyword evidence="2" id="KW-1185">Reference proteome</keyword>
<gene>
    <name evidence="1" type="ORF">A6770_26590</name>
</gene>
<dbReference type="Proteomes" id="UP000252107">
    <property type="component" value="Unassembled WGS sequence"/>
</dbReference>
<protein>
    <recommendedName>
        <fullName evidence="3">Low-complexity protein</fullName>
    </recommendedName>
</protein>
<comment type="caution">
    <text evidence="1">The sequence shown here is derived from an EMBL/GenBank/DDBJ whole genome shotgun (WGS) entry which is preliminary data.</text>
</comment>
<dbReference type="PANTHER" id="PTHR14136:SF17">
    <property type="entry name" value="BTB_POZ DOMAIN-CONTAINING PROTEIN KCTD9"/>
    <property type="match status" value="1"/>
</dbReference>
<evidence type="ECO:0000313" key="1">
    <source>
        <dbReference type="EMBL" id="RCJ26183.1"/>
    </source>
</evidence>
<evidence type="ECO:0008006" key="3">
    <source>
        <dbReference type="Google" id="ProtNLM"/>
    </source>
</evidence>
<proteinExistence type="predicted"/>
<organism evidence="1 2">
    <name type="scientific">Nostoc minutum NIES-26</name>
    <dbReference type="NCBI Taxonomy" id="1844469"/>
    <lineage>
        <taxon>Bacteria</taxon>
        <taxon>Bacillati</taxon>
        <taxon>Cyanobacteriota</taxon>
        <taxon>Cyanophyceae</taxon>
        <taxon>Nostocales</taxon>
        <taxon>Nostocaceae</taxon>
        <taxon>Nostoc</taxon>
    </lineage>
</organism>